<organism evidence="10 11">
    <name type="scientific">Spirosoma fluviale</name>
    <dbReference type="NCBI Taxonomy" id="1597977"/>
    <lineage>
        <taxon>Bacteria</taxon>
        <taxon>Pseudomonadati</taxon>
        <taxon>Bacteroidota</taxon>
        <taxon>Cytophagia</taxon>
        <taxon>Cytophagales</taxon>
        <taxon>Cytophagaceae</taxon>
        <taxon>Spirosoma</taxon>
    </lineage>
</organism>
<protein>
    <submittedName>
        <fullName evidence="10">Cytochrome bo3 quinol oxidase subunit 3</fullName>
    </submittedName>
</protein>
<keyword evidence="3" id="KW-1003">Cell membrane</keyword>
<dbReference type="InterPro" id="IPR013833">
    <property type="entry name" value="Cyt_c_oxidase_su3_a-hlx"/>
</dbReference>
<dbReference type="Pfam" id="PF00510">
    <property type="entry name" value="COX3"/>
    <property type="match status" value="1"/>
</dbReference>
<dbReference type="EMBL" id="OCNH01000004">
    <property type="protein sequence ID" value="SOD95140.1"/>
    <property type="molecule type" value="Genomic_DNA"/>
</dbReference>
<sequence>MSNLITKRREPFRFMVWMGIASSIILFTMLLVAYVVRSTAPGWANIKLPNVFLVSTVVILLSSLTLKNAIQAFKHERFSSYRTNIATTFGLGVLFIILQAWGWRQMVRTGVGLAGNPAGGFIYIISGVHLLHILVGLIFLAILLAEALRRRLYIDSFVYSVNPPNSLKIKLISLYWHFVDILWIGLFIFLAIHHGLDLRLSLY</sequence>
<dbReference type="SUPFAM" id="SSF81452">
    <property type="entry name" value="Cytochrome c oxidase subunit III-like"/>
    <property type="match status" value="1"/>
</dbReference>
<evidence type="ECO:0000256" key="6">
    <source>
        <dbReference type="ARBA" id="ARBA00023136"/>
    </source>
</evidence>
<dbReference type="Gene3D" id="1.20.120.80">
    <property type="entry name" value="Cytochrome c oxidase, subunit III, four-helix bundle"/>
    <property type="match status" value="1"/>
</dbReference>
<evidence type="ECO:0000256" key="8">
    <source>
        <dbReference type="SAM" id="Phobius"/>
    </source>
</evidence>
<reference evidence="11" key="1">
    <citation type="submission" date="2017-09" db="EMBL/GenBank/DDBJ databases">
        <authorList>
            <person name="Varghese N."/>
            <person name="Submissions S."/>
        </authorList>
    </citation>
    <scope>NUCLEOTIDE SEQUENCE [LARGE SCALE GENOMIC DNA]</scope>
    <source>
        <strain evidence="11">DSM 29961</strain>
    </source>
</reference>
<comment type="subcellular location">
    <subcellularLocation>
        <location evidence="1 7">Cell membrane</location>
        <topology evidence="1 7">Multi-pass membrane protein</topology>
    </subcellularLocation>
</comment>
<feature type="transmembrane region" description="Helical" evidence="8">
    <location>
        <begin position="174"/>
        <end position="196"/>
    </location>
</feature>
<proteinExistence type="inferred from homology"/>
<evidence type="ECO:0000259" key="9">
    <source>
        <dbReference type="PROSITE" id="PS50253"/>
    </source>
</evidence>
<evidence type="ECO:0000256" key="2">
    <source>
        <dbReference type="ARBA" id="ARBA00010581"/>
    </source>
</evidence>
<name>A0A286GI05_9BACT</name>
<dbReference type="PROSITE" id="PS50253">
    <property type="entry name" value="COX3"/>
    <property type="match status" value="1"/>
</dbReference>
<dbReference type="InterPro" id="IPR035973">
    <property type="entry name" value="Cyt_c_oxidase_su3-like_sf"/>
</dbReference>
<feature type="transmembrane region" description="Helical" evidence="8">
    <location>
        <begin position="12"/>
        <end position="36"/>
    </location>
</feature>
<dbReference type="GO" id="GO:0004129">
    <property type="term" value="F:cytochrome-c oxidase activity"/>
    <property type="evidence" value="ECO:0007669"/>
    <property type="project" value="InterPro"/>
</dbReference>
<keyword evidence="5 8" id="KW-1133">Transmembrane helix</keyword>
<gene>
    <name evidence="10" type="ORF">SAMN06269250_4756</name>
</gene>
<feature type="domain" description="Heme-copper oxidase subunit III family profile" evidence="9">
    <location>
        <begin position="1"/>
        <end position="195"/>
    </location>
</feature>
<evidence type="ECO:0000256" key="7">
    <source>
        <dbReference type="RuleBase" id="RU003376"/>
    </source>
</evidence>
<dbReference type="GO" id="GO:0005886">
    <property type="term" value="C:plasma membrane"/>
    <property type="evidence" value="ECO:0007669"/>
    <property type="project" value="UniProtKB-SubCell"/>
</dbReference>
<keyword evidence="11" id="KW-1185">Reference proteome</keyword>
<accession>A0A286GI05</accession>
<evidence type="ECO:0000256" key="5">
    <source>
        <dbReference type="ARBA" id="ARBA00022989"/>
    </source>
</evidence>
<dbReference type="PANTHER" id="PTHR11403">
    <property type="entry name" value="CYTOCHROME C OXIDASE SUBUNIT III"/>
    <property type="match status" value="1"/>
</dbReference>
<dbReference type="OrthoDB" id="9810850at2"/>
<feature type="transmembrane region" description="Helical" evidence="8">
    <location>
        <begin position="81"/>
        <end position="101"/>
    </location>
</feature>
<dbReference type="Proteomes" id="UP000219452">
    <property type="component" value="Unassembled WGS sequence"/>
</dbReference>
<feature type="transmembrane region" description="Helical" evidence="8">
    <location>
        <begin position="48"/>
        <end position="69"/>
    </location>
</feature>
<evidence type="ECO:0000313" key="11">
    <source>
        <dbReference type="Proteomes" id="UP000219452"/>
    </source>
</evidence>
<evidence type="ECO:0000256" key="1">
    <source>
        <dbReference type="ARBA" id="ARBA00004651"/>
    </source>
</evidence>
<dbReference type="InterPro" id="IPR000298">
    <property type="entry name" value="Cyt_c_oxidase-like_su3"/>
</dbReference>
<evidence type="ECO:0000256" key="3">
    <source>
        <dbReference type="ARBA" id="ARBA00022475"/>
    </source>
</evidence>
<dbReference type="PANTHER" id="PTHR11403:SF2">
    <property type="entry name" value="CYTOCHROME BO(3) UBIQUINOL OXIDASE SUBUNIT 3"/>
    <property type="match status" value="1"/>
</dbReference>
<evidence type="ECO:0000256" key="4">
    <source>
        <dbReference type="ARBA" id="ARBA00022692"/>
    </source>
</evidence>
<feature type="transmembrane region" description="Helical" evidence="8">
    <location>
        <begin position="121"/>
        <end position="145"/>
    </location>
</feature>
<dbReference type="AlphaFoldDB" id="A0A286GI05"/>
<evidence type="ECO:0000313" key="10">
    <source>
        <dbReference type="EMBL" id="SOD95140.1"/>
    </source>
</evidence>
<dbReference type="GO" id="GO:0019646">
    <property type="term" value="P:aerobic electron transport chain"/>
    <property type="evidence" value="ECO:0007669"/>
    <property type="project" value="InterPro"/>
</dbReference>
<keyword evidence="6 8" id="KW-0472">Membrane</keyword>
<comment type="similarity">
    <text evidence="2 7">Belongs to the cytochrome c oxidase subunit 3 family.</text>
</comment>
<dbReference type="RefSeq" id="WP_097129031.1">
    <property type="nucleotide sequence ID" value="NZ_OCNH01000004.1"/>
</dbReference>
<keyword evidence="4 7" id="KW-0812">Transmembrane</keyword>
<dbReference type="InterPro" id="IPR024791">
    <property type="entry name" value="Cyt_c/ubiquinol_Oxase_su3"/>
</dbReference>